<comment type="caution">
    <text evidence="2">The sequence shown here is derived from an EMBL/GenBank/DDBJ whole genome shotgun (WGS) entry which is preliminary data.</text>
</comment>
<dbReference type="PANTHER" id="PTHR31493:SF1">
    <property type="entry name" value="PROTEIN C19ORF12"/>
    <property type="match status" value="1"/>
</dbReference>
<dbReference type="Pfam" id="PF20721">
    <property type="entry name" value="C19orf12"/>
    <property type="match status" value="1"/>
</dbReference>
<accession>A0A7L3B6T3</accession>
<dbReference type="AlphaFoldDB" id="A0A7L3B6T3"/>
<dbReference type="EMBL" id="VZTO01019349">
    <property type="protein sequence ID" value="NXT26268.1"/>
    <property type="molecule type" value="Genomic_DNA"/>
</dbReference>
<evidence type="ECO:0000256" key="1">
    <source>
        <dbReference type="ARBA" id="ARBA00029457"/>
    </source>
</evidence>
<protein>
    <submittedName>
        <fullName evidence="2">CS012 protein</fullName>
    </submittedName>
</protein>
<organism evidence="2 3">
    <name type="scientific">Syrrhaptes paradoxus</name>
    <name type="common">Pallas's sandgrouse</name>
    <dbReference type="NCBI Taxonomy" id="302527"/>
    <lineage>
        <taxon>Eukaryota</taxon>
        <taxon>Metazoa</taxon>
        <taxon>Chordata</taxon>
        <taxon>Craniata</taxon>
        <taxon>Vertebrata</taxon>
        <taxon>Euteleostomi</taxon>
        <taxon>Archelosauria</taxon>
        <taxon>Archosauria</taxon>
        <taxon>Dinosauria</taxon>
        <taxon>Saurischia</taxon>
        <taxon>Theropoda</taxon>
        <taxon>Coelurosauria</taxon>
        <taxon>Aves</taxon>
        <taxon>Neognathae</taxon>
        <taxon>Neoaves</taxon>
        <taxon>Columbimorphae</taxon>
        <taxon>Pterocliformes</taxon>
        <taxon>Pteroclidae</taxon>
        <taxon>Syrrhaptes</taxon>
    </lineage>
</organism>
<feature type="non-terminal residue" evidence="2">
    <location>
        <position position="140"/>
    </location>
</feature>
<name>A0A7L3B6T3_9AVES</name>
<reference evidence="2 3" key="1">
    <citation type="submission" date="2019-09" db="EMBL/GenBank/DDBJ databases">
        <title>Bird 10,000 Genomes (B10K) Project - Family phase.</title>
        <authorList>
            <person name="Zhang G."/>
        </authorList>
    </citation>
    <scope>NUCLEOTIDE SEQUENCE [LARGE SCALE GENOMIC DNA]</scope>
    <source>
        <strain evidence="2">B10K-DU-003-42</strain>
        <tissue evidence="2">Mixed tissue sample</tissue>
    </source>
</reference>
<proteinExistence type="inferred from homology"/>
<evidence type="ECO:0000313" key="2">
    <source>
        <dbReference type="EMBL" id="NXT26268.1"/>
    </source>
</evidence>
<dbReference type="PANTHER" id="PTHR31493">
    <property type="entry name" value="NAZO FAMILY MEMBER"/>
    <property type="match status" value="1"/>
</dbReference>
<feature type="non-terminal residue" evidence="2">
    <location>
        <position position="1"/>
    </location>
</feature>
<dbReference type="Proteomes" id="UP000536260">
    <property type="component" value="Unassembled WGS sequence"/>
</dbReference>
<comment type="similarity">
    <text evidence="1">Belongs to the C19orf12 family.</text>
</comment>
<sequence length="140" mass="15459">MPMDADDVILMFCCLAQSRGMKVVKHHGRGTLLAGATAFIGGLMGGPPGIVLGGAVGGLCGALMSTKELKPVPDILMKLPPNEKKKLRDEAIVIFRHLHWVDVGHLVYLVKEDLILEQKLIDILEKYLCKQLRVKIQYEE</sequence>
<keyword evidence="3" id="KW-1185">Reference proteome</keyword>
<evidence type="ECO:0000313" key="3">
    <source>
        <dbReference type="Proteomes" id="UP000536260"/>
    </source>
</evidence>
<dbReference type="InterPro" id="IPR033369">
    <property type="entry name" value="C19orf12"/>
</dbReference>
<gene>
    <name evidence="2" type="primary">Cs012_1</name>
    <name evidence="2" type="ORF">SYRPAR_R06337</name>
</gene>